<dbReference type="EMBL" id="SACP01000008">
    <property type="protein sequence ID" value="RVU18754.1"/>
    <property type="molecule type" value="Genomic_DNA"/>
</dbReference>
<evidence type="ECO:0008006" key="5">
    <source>
        <dbReference type="Google" id="ProtNLM"/>
    </source>
</evidence>
<gene>
    <name evidence="3" type="ORF">EOE48_10245</name>
</gene>
<proteinExistence type="predicted"/>
<dbReference type="Proteomes" id="UP000286997">
    <property type="component" value="Unassembled WGS sequence"/>
</dbReference>
<dbReference type="AlphaFoldDB" id="A0A3S2YT05"/>
<sequence length="84" mass="8445">MTGKTSIAAFAACLILATGAGFAGAQAPKPAPAAKPAPSGQSADDAMTDVDPAVVAQCKSEADRKRLKGAPRTEFLRACADPED</sequence>
<protein>
    <recommendedName>
        <fullName evidence="5">Phosphate starvation-inducible protein PsiF</fullName>
    </recommendedName>
</protein>
<reference evidence="3 4" key="1">
    <citation type="submission" date="2019-01" db="EMBL/GenBank/DDBJ databases">
        <authorList>
            <person name="Chen W.-M."/>
        </authorList>
    </citation>
    <scope>NUCLEOTIDE SEQUENCE [LARGE SCALE GENOMIC DNA]</scope>
    <source>
        <strain evidence="3 4">TER-1</strain>
    </source>
</reference>
<keyword evidence="2" id="KW-0732">Signal</keyword>
<comment type="caution">
    <text evidence="3">The sequence shown here is derived from an EMBL/GenBank/DDBJ whole genome shotgun (WGS) entry which is preliminary data.</text>
</comment>
<keyword evidence="4" id="KW-1185">Reference proteome</keyword>
<feature type="signal peptide" evidence="2">
    <location>
        <begin position="1"/>
        <end position="23"/>
    </location>
</feature>
<feature type="region of interest" description="Disordered" evidence="1">
    <location>
        <begin position="23"/>
        <end position="48"/>
    </location>
</feature>
<evidence type="ECO:0000313" key="3">
    <source>
        <dbReference type="EMBL" id="RVU18754.1"/>
    </source>
</evidence>
<dbReference type="OrthoDB" id="8006117at2"/>
<evidence type="ECO:0000256" key="1">
    <source>
        <dbReference type="SAM" id="MobiDB-lite"/>
    </source>
</evidence>
<accession>A0A3S2YT05</accession>
<name>A0A3S2YT05_9HYPH</name>
<evidence type="ECO:0000313" key="4">
    <source>
        <dbReference type="Proteomes" id="UP000286997"/>
    </source>
</evidence>
<evidence type="ECO:0000256" key="2">
    <source>
        <dbReference type="SAM" id="SignalP"/>
    </source>
</evidence>
<dbReference type="RefSeq" id="WP_127728697.1">
    <property type="nucleotide sequence ID" value="NZ_SACP01000008.1"/>
</dbReference>
<organism evidence="3 4">
    <name type="scientific">Methylobacterium oryzihabitans</name>
    <dbReference type="NCBI Taxonomy" id="2499852"/>
    <lineage>
        <taxon>Bacteria</taxon>
        <taxon>Pseudomonadati</taxon>
        <taxon>Pseudomonadota</taxon>
        <taxon>Alphaproteobacteria</taxon>
        <taxon>Hyphomicrobiales</taxon>
        <taxon>Methylobacteriaceae</taxon>
        <taxon>Methylobacterium</taxon>
    </lineage>
</organism>
<feature type="chain" id="PRO_5018649665" description="Phosphate starvation-inducible protein PsiF" evidence="2">
    <location>
        <begin position="24"/>
        <end position="84"/>
    </location>
</feature>